<name>A0A4R2K646_9FIRM</name>
<reference evidence="2 3" key="1">
    <citation type="submission" date="2019-03" db="EMBL/GenBank/DDBJ databases">
        <title>Genomic Encyclopedia of Type Strains, Phase IV (KMG-IV): sequencing the most valuable type-strain genomes for metagenomic binning, comparative biology and taxonomic classification.</title>
        <authorList>
            <person name="Goeker M."/>
        </authorList>
    </citation>
    <scope>NUCLEOTIDE SEQUENCE [LARGE SCALE GENOMIC DNA]</scope>
    <source>
        <strain evidence="2 3">DSM 102940</strain>
    </source>
</reference>
<organism evidence="2 3">
    <name type="scientific">Marinisporobacter balticus</name>
    <dbReference type="NCBI Taxonomy" id="2018667"/>
    <lineage>
        <taxon>Bacteria</taxon>
        <taxon>Bacillati</taxon>
        <taxon>Bacillota</taxon>
        <taxon>Clostridia</taxon>
        <taxon>Peptostreptococcales</taxon>
        <taxon>Thermotaleaceae</taxon>
        <taxon>Marinisporobacter</taxon>
    </lineage>
</organism>
<dbReference type="GO" id="GO:0004386">
    <property type="term" value="F:helicase activity"/>
    <property type="evidence" value="ECO:0007669"/>
    <property type="project" value="UniProtKB-KW"/>
</dbReference>
<dbReference type="AlphaFoldDB" id="A0A4R2K646"/>
<keyword evidence="2" id="KW-0547">Nucleotide-binding</keyword>
<dbReference type="Proteomes" id="UP000294919">
    <property type="component" value="Unassembled WGS sequence"/>
</dbReference>
<dbReference type="InterPro" id="IPR038475">
    <property type="entry name" value="RecG_C_sf"/>
</dbReference>
<dbReference type="InterPro" id="IPR007421">
    <property type="entry name" value="Schlafen_AlbA_2_dom"/>
</dbReference>
<keyword evidence="2" id="KW-0347">Helicase</keyword>
<dbReference type="OrthoDB" id="34589at2"/>
<dbReference type="InterPro" id="IPR038461">
    <property type="entry name" value="Schlafen_AlbA_2_dom_sf"/>
</dbReference>
<comment type="caution">
    <text evidence="2">The sequence shown here is derived from an EMBL/GenBank/DDBJ whole genome shotgun (WGS) entry which is preliminary data.</text>
</comment>
<dbReference type="InterPro" id="IPR036388">
    <property type="entry name" value="WH-like_DNA-bd_sf"/>
</dbReference>
<dbReference type="RefSeq" id="WP_132248100.1">
    <property type="nucleotide sequence ID" value="NZ_SLWV01000041.1"/>
</dbReference>
<dbReference type="Gene3D" id="3.30.565.60">
    <property type="match status" value="1"/>
</dbReference>
<protein>
    <submittedName>
        <fullName evidence="2">ATP-dependent DNA helicase RecG</fullName>
    </submittedName>
</protein>
<accession>A0A4R2K646</accession>
<evidence type="ECO:0000313" key="3">
    <source>
        <dbReference type="Proteomes" id="UP000294919"/>
    </source>
</evidence>
<keyword evidence="2" id="KW-0378">Hydrolase</keyword>
<sequence length="436" mass="49469">MNNEGLNIEYKREYVDDIRKTVIAFANTNGGKIMIGIADNGTIVGVEDADNVMLKATNAVRDSIKPDITLFTTCEREIIEGKTVIVLTVQKGTACPYYLSGKGIRPEGVYIRQGASSVPATETAILKMIKETDGDNYEEIRSLNQELTFDYLQKEFDTANIKIEKSQMKTLHLIGEDGLYSNLGLLLSDQCSHTIKLAVFEGTTKEIFKDRYEFSGSLLKQLREGYSFIDRYNRTRAEFEELTRIDKRDYPTTAIREALLNSIVHRDYSFSGSTLISIFDDRIEIVTIGGLVKGISKDDMLLGVSILRNKNLANVFYRLKMIEAYGTGIPKIMENYQCYSIQPKIEITDNAFKITLFNTMFTQEQNKNKPTRKVFYTEGEQRVLDMFVSADTIKRKDIEKVLSISQPMAVKHLKSLLEKSAIEKIGSGKNVRYKLK</sequence>
<evidence type="ECO:0000313" key="2">
    <source>
        <dbReference type="EMBL" id="TCO68733.1"/>
    </source>
</evidence>
<proteinExistence type="predicted"/>
<evidence type="ECO:0000259" key="1">
    <source>
        <dbReference type="Pfam" id="PF04326"/>
    </source>
</evidence>
<dbReference type="Gene3D" id="3.30.950.30">
    <property type="entry name" value="Schlafen, AAA domain"/>
    <property type="match status" value="1"/>
</dbReference>
<gene>
    <name evidence="2" type="ORF">EV214_14112</name>
</gene>
<dbReference type="Pfam" id="PF04326">
    <property type="entry name" value="SLFN_AlbA_2"/>
    <property type="match status" value="1"/>
</dbReference>
<dbReference type="PANTHER" id="PTHR30595:SF6">
    <property type="entry name" value="SCHLAFEN ALBA-2 DOMAIN-CONTAINING PROTEIN"/>
    <property type="match status" value="1"/>
</dbReference>
<dbReference type="PANTHER" id="PTHR30595">
    <property type="entry name" value="GLPR-RELATED TRANSCRIPTIONAL REPRESSOR"/>
    <property type="match status" value="1"/>
</dbReference>
<dbReference type="InterPro" id="IPR036390">
    <property type="entry name" value="WH_DNA-bd_sf"/>
</dbReference>
<keyword evidence="3" id="KW-1185">Reference proteome</keyword>
<dbReference type="Pfam" id="PF13749">
    <property type="entry name" value="HATPase_c_4"/>
    <property type="match status" value="1"/>
</dbReference>
<keyword evidence="2" id="KW-0067">ATP-binding</keyword>
<dbReference type="SUPFAM" id="SSF46785">
    <property type="entry name" value="Winged helix' DNA-binding domain"/>
    <property type="match status" value="1"/>
</dbReference>
<dbReference type="Gene3D" id="1.10.10.10">
    <property type="entry name" value="Winged helix-like DNA-binding domain superfamily/Winged helix DNA-binding domain"/>
    <property type="match status" value="1"/>
</dbReference>
<feature type="domain" description="Schlafen AlbA-2" evidence="1">
    <location>
        <begin position="4"/>
        <end position="120"/>
    </location>
</feature>
<dbReference type="EMBL" id="SLWV01000041">
    <property type="protein sequence ID" value="TCO68733.1"/>
    <property type="molecule type" value="Genomic_DNA"/>
</dbReference>